<dbReference type="PANTHER" id="PTHR31694">
    <property type="entry name" value="DESICCATION-LIKE PROTEIN"/>
    <property type="match status" value="1"/>
</dbReference>
<feature type="compositionally biased region" description="Low complexity" evidence="1">
    <location>
        <begin position="316"/>
        <end position="343"/>
    </location>
</feature>
<keyword evidence="2" id="KW-0732">Signal</keyword>
<dbReference type="PANTHER" id="PTHR31694:SF26">
    <property type="entry name" value="OS05G0151100 PROTEIN"/>
    <property type="match status" value="1"/>
</dbReference>
<feature type="region of interest" description="Disordered" evidence="1">
    <location>
        <begin position="316"/>
        <end position="373"/>
    </location>
</feature>
<dbReference type="CDD" id="cd00657">
    <property type="entry name" value="Ferritin_like"/>
    <property type="match status" value="1"/>
</dbReference>
<sequence>MRAFSTFALAAAPLAALAGPVRFTRRDNANNILVLQFASVLEQLESEFYTQGIAKFSDSDFQDAGFSSVQVVTEQLTTIQGDEEAHLSFLTKGLVALGSSAPSNCQFNFDSVLTDVSTMAATARVVENVGVAAYLGAAHLITDPQILTAAASILTIEARHQTILNTMSGVGTPIPQAFDIALNPNEVLAIAGGFISGCDLGVPANLPLTITTQGTPSIGTQLSFSWTGMPSDISGFNCQMLVGGQVNTISLPLSQCIVPEGINGAVALFITNDTQPLANNVVLRADANNIVAGPTMAFIDSNPSPLSQIVRTGVSSGASSTSTTVTESQASSIAASSDTSVSAGPNLSQGTVEGGSIEVNGWTNLNSDGSISS</sequence>
<dbReference type="SUPFAM" id="SSF47240">
    <property type="entry name" value="Ferritin-like"/>
    <property type="match status" value="1"/>
</dbReference>
<evidence type="ECO:0000256" key="1">
    <source>
        <dbReference type="SAM" id="MobiDB-lite"/>
    </source>
</evidence>
<proteinExistence type="predicted"/>
<dbReference type="HOGENOM" id="CLU_029630_1_0_1"/>
<dbReference type="InterPro" id="IPR052965">
    <property type="entry name" value="Pigment-catalase-like"/>
</dbReference>
<dbReference type="Proteomes" id="UP000054279">
    <property type="component" value="Unassembled WGS sequence"/>
</dbReference>
<dbReference type="Pfam" id="PF13668">
    <property type="entry name" value="Ferritin_2"/>
    <property type="match status" value="1"/>
</dbReference>
<keyword evidence="4" id="KW-1185">Reference proteome</keyword>
<reference evidence="3 4" key="1">
    <citation type="submission" date="2014-06" db="EMBL/GenBank/DDBJ databases">
        <title>Evolutionary Origins and Diversification of the Mycorrhizal Mutualists.</title>
        <authorList>
            <consortium name="DOE Joint Genome Institute"/>
            <consortium name="Mycorrhizal Genomics Consortium"/>
            <person name="Kohler A."/>
            <person name="Kuo A."/>
            <person name="Nagy L.G."/>
            <person name="Floudas D."/>
            <person name="Copeland A."/>
            <person name="Barry K.W."/>
            <person name="Cichocki N."/>
            <person name="Veneault-Fourrey C."/>
            <person name="LaButti K."/>
            <person name="Lindquist E.A."/>
            <person name="Lipzen A."/>
            <person name="Lundell T."/>
            <person name="Morin E."/>
            <person name="Murat C."/>
            <person name="Riley R."/>
            <person name="Ohm R."/>
            <person name="Sun H."/>
            <person name="Tunlid A."/>
            <person name="Henrissat B."/>
            <person name="Grigoriev I.V."/>
            <person name="Hibbett D.S."/>
            <person name="Martin F."/>
        </authorList>
    </citation>
    <scope>NUCLEOTIDE SEQUENCE [LARGE SCALE GENOMIC DNA]</scope>
    <source>
        <strain evidence="3 4">SS14</strain>
    </source>
</reference>
<dbReference type="EMBL" id="KN837350">
    <property type="protein sequence ID" value="KIJ26974.1"/>
    <property type="molecule type" value="Genomic_DNA"/>
</dbReference>
<evidence type="ECO:0000256" key="2">
    <source>
        <dbReference type="SAM" id="SignalP"/>
    </source>
</evidence>
<evidence type="ECO:0008006" key="5">
    <source>
        <dbReference type="Google" id="ProtNLM"/>
    </source>
</evidence>
<organism evidence="3 4">
    <name type="scientific">Sphaerobolus stellatus (strain SS14)</name>
    <dbReference type="NCBI Taxonomy" id="990650"/>
    <lineage>
        <taxon>Eukaryota</taxon>
        <taxon>Fungi</taxon>
        <taxon>Dikarya</taxon>
        <taxon>Basidiomycota</taxon>
        <taxon>Agaricomycotina</taxon>
        <taxon>Agaricomycetes</taxon>
        <taxon>Phallomycetidae</taxon>
        <taxon>Geastrales</taxon>
        <taxon>Sphaerobolaceae</taxon>
        <taxon>Sphaerobolus</taxon>
    </lineage>
</organism>
<dbReference type="OrthoDB" id="1001765at2759"/>
<feature type="compositionally biased region" description="Polar residues" evidence="1">
    <location>
        <begin position="361"/>
        <end position="373"/>
    </location>
</feature>
<gene>
    <name evidence="3" type="ORF">M422DRAFT_37980</name>
</gene>
<feature type="signal peptide" evidence="2">
    <location>
        <begin position="1"/>
        <end position="18"/>
    </location>
</feature>
<dbReference type="AlphaFoldDB" id="A0A0C9TYQ9"/>
<dbReference type="InterPro" id="IPR009078">
    <property type="entry name" value="Ferritin-like_SF"/>
</dbReference>
<feature type="chain" id="PRO_5002203848" description="Ferritin-like domain-containing protein" evidence="2">
    <location>
        <begin position="19"/>
        <end position="373"/>
    </location>
</feature>
<evidence type="ECO:0000313" key="4">
    <source>
        <dbReference type="Proteomes" id="UP000054279"/>
    </source>
</evidence>
<evidence type="ECO:0000313" key="3">
    <source>
        <dbReference type="EMBL" id="KIJ26974.1"/>
    </source>
</evidence>
<protein>
    <recommendedName>
        <fullName evidence="5">Ferritin-like domain-containing protein</fullName>
    </recommendedName>
</protein>
<name>A0A0C9TYQ9_SPHS4</name>
<accession>A0A0C9TYQ9</accession>